<evidence type="ECO:0000256" key="3">
    <source>
        <dbReference type="SAM" id="SignalP"/>
    </source>
</evidence>
<feature type="signal peptide" evidence="3">
    <location>
        <begin position="1"/>
        <end position="16"/>
    </location>
</feature>
<dbReference type="PROSITE" id="PS51155">
    <property type="entry name" value="CHIT_BIND_RR_2"/>
    <property type="match status" value="1"/>
</dbReference>
<dbReference type="InterPro" id="IPR000618">
    <property type="entry name" value="Insect_cuticle"/>
</dbReference>
<dbReference type="GO" id="GO:0008010">
    <property type="term" value="F:structural constituent of chitin-based larval cuticle"/>
    <property type="evidence" value="ECO:0007669"/>
    <property type="project" value="TreeGrafter"/>
</dbReference>
<keyword evidence="3" id="KW-0732">Signal</keyword>
<dbReference type="Proteomes" id="UP001154078">
    <property type="component" value="Chromosome 5"/>
</dbReference>
<dbReference type="OrthoDB" id="6629557at2759"/>
<feature type="chain" id="PRO_5040353508" evidence="3">
    <location>
        <begin position="17"/>
        <end position="133"/>
    </location>
</feature>
<dbReference type="PRINTS" id="PR00947">
    <property type="entry name" value="CUTICLE"/>
</dbReference>
<dbReference type="PANTHER" id="PTHR10380">
    <property type="entry name" value="CUTICLE PROTEIN"/>
    <property type="match status" value="1"/>
</dbReference>
<dbReference type="PANTHER" id="PTHR10380:SF218">
    <property type="entry name" value="ADULT CUTICLE PROTEIN 65AA-RELATED"/>
    <property type="match status" value="1"/>
</dbReference>
<gene>
    <name evidence="4" type="ORF">MELIAE_LOCUS8666</name>
</gene>
<reference evidence="4" key="1">
    <citation type="submission" date="2021-12" db="EMBL/GenBank/DDBJ databases">
        <authorList>
            <person name="King R."/>
        </authorList>
    </citation>
    <scope>NUCLEOTIDE SEQUENCE</scope>
</reference>
<proteinExistence type="predicted"/>
<accession>A0A9P0B9J5</accession>
<keyword evidence="1 2" id="KW-0193">Cuticle</keyword>
<dbReference type="InterPro" id="IPR050468">
    <property type="entry name" value="Cuticle_Struct_Prot"/>
</dbReference>
<dbReference type="EMBL" id="OV121136">
    <property type="protein sequence ID" value="CAH0558124.1"/>
    <property type="molecule type" value="Genomic_DNA"/>
</dbReference>
<dbReference type="Pfam" id="PF00379">
    <property type="entry name" value="Chitin_bind_4"/>
    <property type="match status" value="1"/>
</dbReference>
<evidence type="ECO:0000256" key="2">
    <source>
        <dbReference type="PROSITE-ProRule" id="PRU00497"/>
    </source>
</evidence>
<dbReference type="GO" id="GO:0062129">
    <property type="term" value="C:chitin-based extracellular matrix"/>
    <property type="evidence" value="ECO:0007669"/>
    <property type="project" value="TreeGrafter"/>
</dbReference>
<protein>
    <submittedName>
        <fullName evidence="4">Uncharacterized protein</fullName>
    </submittedName>
</protein>
<dbReference type="InterPro" id="IPR031311">
    <property type="entry name" value="CHIT_BIND_RR_consensus"/>
</dbReference>
<evidence type="ECO:0000256" key="1">
    <source>
        <dbReference type="ARBA" id="ARBA00022460"/>
    </source>
</evidence>
<evidence type="ECO:0000313" key="4">
    <source>
        <dbReference type="EMBL" id="CAH0558124.1"/>
    </source>
</evidence>
<keyword evidence="5" id="KW-1185">Reference proteome</keyword>
<dbReference type="PROSITE" id="PS00233">
    <property type="entry name" value="CHIT_BIND_RR_1"/>
    <property type="match status" value="1"/>
</dbReference>
<dbReference type="AlphaFoldDB" id="A0A9P0B9J5"/>
<organism evidence="4 5">
    <name type="scientific">Brassicogethes aeneus</name>
    <name type="common">Rape pollen beetle</name>
    <name type="synonym">Meligethes aeneus</name>
    <dbReference type="NCBI Taxonomy" id="1431903"/>
    <lineage>
        <taxon>Eukaryota</taxon>
        <taxon>Metazoa</taxon>
        <taxon>Ecdysozoa</taxon>
        <taxon>Arthropoda</taxon>
        <taxon>Hexapoda</taxon>
        <taxon>Insecta</taxon>
        <taxon>Pterygota</taxon>
        <taxon>Neoptera</taxon>
        <taxon>Endopterygota</taxon>
        <taxon>Coleoptera</taxon>
        <taxon>Polyphaga</taxon>
        <taxon>Cucujiformia</taxon>
        <taxon>Nitidulidae</taxon>
        <taxon>Meligethinae</taxon>
        <taxon>Brassicogethes</taxon>
    </lineage>
</organism>
<sequence>MRPIIILLGLVGSILAAPNGQNDHRQAYITRYDNDSDGTGAYSYNVETSDGFLKNEAAEVVNGGSDNQFLRVTGSYSYVGPDGVTYTVLYVADEYGFRAAGEHIPPAASTDKKVPPLGIPSAAIASLAGGGLG</sequence>
<name>A0A9P0B9J5_BRAAE</name>
<evidence type="ECO:0000313" key="5">
    <source>
        <dbReference type="Proteomes" id="UP001154078"/>
    </source>
</evidence>